<evidence type="ECO:0000256" key="11">
    <source>
        <dbReference type="ARBA" id="ARBA00023157"/>
    </source>
</evidence>
<evidence type="ECO:0000256" key="6">
    <source>
        <dbReference type="ARBA" id="ARBA00022729"/>
    </source>
</evidence>
<sequence>MATVGSPWGWFLGCLVLGVTGILVWLRVSGSGSHIINGEDCKPHSQPWQAALFLENEFFCAGILVHPQWVLSAAHCHQSSYTVGLGLHSLEASQEPGSRMVEATLSIRHPEHNKPFLANDLMLIRLSEAVPPSDTIQNISVASQCPTAGDSCLVSGWGLLVDGRLPTVLQCVNVSVMSDEACSELYDPVYHPSMFCAGGGQDQKDSCNGDSGGPLICNRTLQGLVSFGQAECGQVGIPGVYTNLCKFTDWIEKTIQASYPGDEDS</sequence>
<evidence type="ECO:0000256" key="15">
    <source>
        <dbReference type="ARBA" id="ARBA00075584"/>
    </source>
</evidence>
<dbReference type="PANTHER" id="PTHR24271:SF65">
    <property type="entry name" value="KALLIKREIN-4"/>
    <property type="match status" value="1"/>
</dbReference>
<dbReference type="RefSeq" id="XP_021561670.1">
    <property type="nucleotide sequence ID" value="XM_021705995.1"/>
</dbReference>
<evidence type="ECO:0000256" key="8">
    <source>
        <dbReference type="ARBA" id="ARBA00022825"/>
    </source>
</evidence>
<dbReference type="GO" id="GO:0022617">
    <property type="term" value="P:extracellular matrix disassembly"/>
    <property type="evidence" value="ECO:0007669"/>
    <property type="project" value="TreeGrafter"/>
</dbReference>
<evidence type="ECO:0000256" key="4">
    <source>
        <dbReference type="ARBA" id="ARBA00022670"/>
    </source>
</evidence>
<dbReference type="PANTHER" id="PTHR24271">
    <property type="entry name" value="KALLIKREIN-RELATED"/>
    <property type="match status" value="1"/>
</dbReference>
<keyword evidence="9" id="KW-0862">Zinc</keyword>
<evidence type="ECO:0000256" key="18">
    <source>
        <dbReference type="RuleBase" id="RU363034"/>
    </source>
</evidence>
<accession>A0A3Q0DHU7</accession>
<dbReference type="InterPro" id="IPR009003">
    <property type="entry name" value="Peptidase_S1_PA"/>
</dbReference>
<gene>
    <name evidence="22" type="primary">KLK4</name>
</gene>
<keyword evidence="8 18" id="KW-0720">Serine protease</keyword>
<keyword evidence="12" id="KW-0325">Glycoprotein</keyword>
<name>A0A3Q0DHU7_CARSF</name>
<keyword evidence="5" id="KW-0479">Metal-binding</keyword>
<dbReference type="FunFam" id="2.40.10.10:FF:000100">
    <property type="entry name" value="Kallikrein-4"/>
    <property type="match status" value="1"/>
</dbReference>
<evidence type="ECO:0000259" key="20">
    <source>
        <dbReference type="PROSITE" id="PS50240"/>
    </source>
</evidence>
<keyword evidence="2" id="KW-0964">Secreted</keyword>
<dbReference type="Gene3D" id="2.40.10.10">
    <property type="entry name" value="Trypsin-like serine proteases"/>
    <property type="match status" value="2"/>
</dbReference>
<dbReference type="CTD" id="9622"/>
<dbReference type="CDD" id="cd00190">
    <property type="entry name" value="Tryp_SPc"/>
    <property type="match status" value="1"/>
</dbReference>
<keyword evidence="19" id="KW-1133">Transmembrane helix</keyword>
<evidence type="ECO:0000256" key="2">
    <source>
        <dbReference type="ARBA" id="ARBA00022525"/>
    </source>
</evidence>
<dbReference type="GO" id="GO:0005576">
    <property type="term" value="C:extracellular region"/>
    <property type="evidence" value="ECO:0007669"/>
    <property type="project" value="UniProtKB-SubCell"/>
</dbReference>
<evidence type="ECO:0000256" key="12">
    <source>
        <dbReference type="ARBA" id="ARBA00023180"/>
    </source>
</evidence>
<dbReference type="GO" id="GO:0046872">
    <property type="term" value="F:metal ion binding"/>
    <property type="evidence" value="ECO:0007669"/>
    <property type="project" value="UniProtKB-KW"/>
</dbReference>
<dbReference type="GO" id="GO:0030141">
    <property type="term" value="C:secretory granule"/>
    <property type="evidence" value="ECO:0007669"/>
    <property type="project" value="TreeGrafter"/>
</dbReference>
<dbReference type="AlphaFoldDB" id="A0A3Q0DHU7"/>
<evidence type="ECO:0000256" key="14">
    <source>
        <dbReference type="ARBA" id="ARBA00067141"/>
    </source>
</evidence>
<dbReference type="PROSITE" id="PS00135">
    <property type="entry name" value="TRYPSIN_SER"/>
    <property type="match status" value="1"/>
</dbReference>
<protein>
    <recommendedName>
        <fullName evidence="14">Kallikrein-4</fullName>
    </recommendedName>
    <alternativeName>
        <fullName evidence="16">Enamel matrix serine proteinase 1</fullName>
    </alternativeName>
    <alternativeName>
        <fullName evidence="17">Kallikrein-like protein 1</fullName>
    </alternativeName>
    <alternativeName>
        <fullName evidence="15">Serine protease 17</fullName>
    </alternativeName>
</protein>
<evidence type="ECO:0000256" key="1">
    <source>
        <dbReference type="ARBA" id="ARBA00004613"/>
    </source>
</evidence>
<keyword evidence="7 18" id="KW-0378">Hydrolase</keyword>
<keyword evidence="3" id="KW-0091">Biomineralization</keyword>
<dbReference type="GeneID" id="103274728"/>
<evidence type="ECO:0000256" key="3">
    <source>
        <dbReference type="ARBA" id="ARBA00022591"/>
    </source>
</evidence>
<comment type="subcellular location">
    <subcellularLocation>
        <location evidence="1">Secreted</location>
    </subcellularLocation>
</comment>
<comment type="function">
    <text evidence="13">Has a major role in enamel formation. Required during the maturation stage of tooth development for clearance of enamel proteins and normal structural patterning of the crystalline matrix.</text>
</comment>
<proteinExistence type="predicted"/>
<dbReference type="InterPro" id="IPR043504">
    <property type="entry name" value="Peptidase_S1_PA_chymotrypsin"/>
</dbReference>
<dbReference type="InterPro" id="IPR001314">
    <property type="entry name" value="Peptidase_S1A"/>
</dbReference>
<dbReference type="PROSITE" id="PS00134">
    <property type="entry name" value="TRYPSIN_HIS"/>
    <property type="match status" value="1"/>
</dbReference>
<dbReference type="GO" id="GO:0031214">
    <property type="term" value="P:biomineral tissue development"/>
    <property type="evidence" value="ECO:0007669"/>
    <property type="project" value="UniProtKB-KW"/>
</dbReference>
<keyword evidence="19" id="KW-0472">Membrane</keyword>
<dbReference type="SMART" id="SM00020">
    <property type="entry name" value="Tryp_SPc"/>
    <property type="match status" value="1"/>
</dbReference>
<evidence type="ECO:0000256" key="5">
    <source>
        <dbReference type="ARBA" id="ARBA00022723"/>
    </source>
</evidence>
<evidence type="ECO:0000256" key="7">
    <source>
        <dbReference type="ARBA" id="ARBA00022801"/>
    </source>
</evidence>
<evidence type="ECO:0000256" key="9">
    <source>
        <dbReference type="ARBA" id="ARBA00022833"/>
    </source>
</evidence>
<keyword evidence="4 18" id="KW-0645">Protease</keyword>
<evidence type="ECO:0000256" key="16">
    <source>
        <dbReference type="ARBA" id="ARBA00082003"/>
    </source>
</evidence>
<keyword evidence="19" id="KW-0812">Transmembrane</keyword>
<dbReference type="OrthoDB" id="6755574at2759"/>
<dbReference type="GO" id="GO:0006508">
    <property type="term" value="P:proteolysis"/>
    <property type="evidence" value="ECO:0007669"/>
    <property type="project" value="UniProtKB-KW"/>
</dbReference>
<evidence type="ECO:0000256" key="19">
    <source>
        <dbReference type="SAM" id="Phobius"/>
    </source>
</evidence>
<dbReference type="PROSITE" id="PS50240">
    <property type="entry name" value="TRYPSIN_DOM"/>
    <property type="match status" value="1"/>
</dbReference>
<keyword evidence="21" id="KW-1185">Reference proteome</keyword>
<dbReference type="PRINTS" id="PR00722">
    <property type="entry name" value="CHYMOTRYPSIN"/>
</dbReference>
<dbReference type="InterPro" id="IPR001254">
    <property type="entry name" value="Trypsin_dom"/>
</dbReference>
<evidence type="ECO:0000256" key="10">
    <source>
        <dbReference type="ARBA" id="ARBA00023145"/>
    </source>
</evidence>
<keyword evidence="10" id="KW-0865">Zymogen</keyword>
<dbReference type="GO" id="GO:0097186">
    <property type="term" value="P:amelogenesis"/>
    <property type="evidence" value="ECO:0007669"/>
    <property type="project" value="UniProtKB-ARBA"/>
</dbReference>
<keyword evidence="6" id="KW-0732">Signal</keyword>
<keyword evidence="11" id="KW-1015">Disulfide bond</keyword>
<evidence type="ECO:0000256" key="17">
    <source>
        <dbReference type="ARBA" id="ARBA00083428"/>
    </source>
</evidence>
<dbReference type="GO" id="GO:0004252">
    <property type="term" value="F:serine-type endopeptidase activity"/>
    <property type="evidence" value="ECO:0007669"/>
    <property type="project" value="InterPro"/>
</dbReference>
<dbReference type="Proteomes" id="UP000189704">
    <property type="component" value="Unplaced"/>
</dbReference>
<feature type="domain" description="Peptidase S1" evidence="20">
    <location>
        <begin position="35"/>
        <end position="256"/>
    </location>
</feature>
<dbReference type="InterPro" id="IPR018114">
    <property type="entry name" value="TRYPSIN_HIS"/>
</dbReference>
<evidence type="ECO:0000313" key="22">
    <source>
        <dbReference type="RefSeq" id="XP_021561670.1"/>
    </source>
</evidence>
<evidence type="ECO:0000313" key="21">
    <source>
        <dbReference type="Proteomes" id="UP000189704"/>
    </source>
</evidence>
<evidence type="ECO:0000256" key="13">
    <source>
        <dbReference type="ARBA" id="ARBA00059822"/>
    </source>
</evidence>
<feature type="transmembrane region" description="Helical" evidence="19">
    <location>
        <begin position="6"/>
        <end position="26"/>
    </location>
</feature>
<reference evidence="22" key="1">
    <citation type="submission" date="2025-08" db="UniProtKB">
        <authorList>
            <consortium name="RefSeq"/>
        </authorList>
    </citation>
    <scope>IDENTIFICATION</scope>
</reference>
<organism evidence="21 22">
    <name type="scientific">Carlito syrichta</name>
    <name type="common">Philippine tarsier</name>
    <name type="synonym">Tarsius syrichta</name>
    <dbReference type="NCBI Taxonomy" id="1868482"/>
    <lineage>
        <taxon>Eukaryota</taxon>
        <taxon>Metazoa</taxon>
        <taxon>Chordata</taxon>
        <taxon>Craniata</taxon>
        <taxon>Vertebrata</taxon>
        <taxon>Euteleostomi</taxon>
        <taxon>Mammalia</taxon>
        <taxon>Eutheria</taxon>
        <taxon>Euarchontoglires</taxon>
        <taxon>Primates</taxon>
        <taxon>Haplorrhini</taxon>
        <taxon>Tarsiiformes</taxon>
        <taxon>Tarsiidae</taxon>
        <taxon>Carlito</taxon>
    </lineage>
</organism>
<dbReference type="InterPro" id="IPR033116">
    <property type="entry name" value="TRYPSIN_SER"/>
</dbReference>
<dbReference type="FunFam" id="2.40.10.10:FF:000091">
    <property type="entry name" value="Kallikrein-4"/>
    <property type="match status" value="1"/>
</dbReference>
<dbReference type="SUPFAM" id="SSF50494">
    <property type="entry name" value="Trypsin-like serine proteases"/>
    <property type="match status" value="1"/>
</dbReference>
<dbReference type="Pfam" id="PF00089">
    <property type="entry name" value="Trypsin"/>
    <property type="match status" value="1"/>
</dbReference>